<dbReference type="Pfam" id="PF26622">
    <property type="entry name" value="DUF8199"/>
    <property type="match status" value="1"/>
</dbReference>
<proteinExistence type="predicted"/>
<keyword evidence="3" id="KW-1185">Reference proteome</keyword>
<organism evidence="2 3">
    <name type="scientific">Brumimicrobium oceani</name>
    <dbReference type="NCBI Taxonomy" id="2100725"/>
    <lineage>
        <taxon>Bacteria</taxon>
        <taxon>Pseudomonadati</taxon>
        <taxon>Bacteroidota</taxon>
        <taxon>Flavobacteriia</taxon>
        <taxon>Flavobacteriales</taxon>
        <taxon>Crocinitomicaceae</taxon>
        <taxon>Brumimicrobium</taxon>
    </lineage>
</organism>
<gene>
    <name evidence="2" type="ORF">DIT68_15500</name>
</gene>
<keyword evidence="1" id="KW-0472">Membrane</keyword>
<dbReference type="Proteomes" id="UP000245370">
    <property type="component" value="Unassembled WGS sequence"/>
</dbReference>
<evidence type="ECO:0000313" key="3">
    <source>
        <dbReference type="Proteomes" id="UP000245370"/>
    </source>
</evidence>
<dbReference type="AlphaFoldDB" id="A0A2U2X0P7"/>
<dbReference type="NCBIfam" id="NF047658">
    <property type="entry name" value="HYC_CC_PP"/>
    <property type="match status" value="1"/>
</dbReference>
<evidence type="ECO:0000256" key="1">
    <source>
        <dbReference type="SAM" id="Phobius"/>
    </source>
</evidence>
<sequence length="164" mass="18619">MLFPGYLFSNESQFHYFCPVKQKKHIFLLLLMAIFFISTTGVTVYKHYCSHGGMFYGVYADVAHACDHKEDKQSAKNHDCCATSSETGLTIQEDCCTSDVKMYQIDIDLATNDVKFNFLTDFSFNLSNSALFSIPEFIEISTSNKAPPVLSTLERLSLFQIYLI</sequence>
<dbReference type="InterPro" id="IPR058512">
    <property type="entry name" value="DUF8199"/>
</dbReference>
<reference evidence="2 3" key="2">
    <citation type="submission" date="2018-05" db="EMBL/GenBank/DDBJ databases">
        <authorList>
            <person name="Lanie J.A."/>
            <person name="Ng W.-L."/>
            <person name="Kazmierczak K.M."/>
            <person name="Andrzejewski T.M."/>
            <person name="Davidsen T.M."/>
            <person name="Wayne K.J."/>
            <person name="Tettelin H."/>
            <person name="Glass J.I."/>
            <person name="Rusch D."/>
            <person name="Podicherti R."/>
            <person name="Tsui H.-C.T."/>
            <person name="Winkler M.E."/>
        </authorList>
    </citation>
    <scope>NUCLEOTIDE SEQUENCE [LARGE SCALE GENOMIC DNA]</scope>
    <source>
        <strain evidence="2 3">C305</strain>
    </source>
</reference>
<feature type="transmembrane region" description="Helical" evidence="1">
    <location>
        <begin position="26"/>
        <end position="45"/>
    </location>
</feature>
<comment type="caution">
    <text evidence="2">The sequence shown here is derived from an EMBL/GenBank/DDBJ whole genome shotgun (WGS) entry which is preliminary data.</text>
</comment>
<keyword evidence="1" id="KW-1133">Transmembrane helix</keyword>
<accession>A0A2U2X0P7</accession>
<reference evidence="2 3" key="1">
    <citation type="submission" date="2018-05" db="EMBL/GenBank/DDBJ databases">
        <title>Brumimicrobium oceani sp. nov., isolated from coastal sediment.</title>
        <authorList>
            <person name="Kou Y."/>
        </authorList>
    </citation>
    <scope>NUCLEOTIDE SEQUENCE [LARGE SCALE GENOMIC DNA]</scope>
    <source>
        <strain evidence="2 3">C305</strain>
    </source>
</reference>
<dbReference type="InterPro" id="IPR058060">
    <property type="entry name" value="HYC_CC_PP"/>
</dbReference>
<name>A0A2U2X0P7_9FLAO</name>
<protein>
    <submittedName>
        <fullName evidence="2">Uncharacterized protein</fullName>
    </submittedName>
</protein>
<evidence type="ECO:0000313" key="2">
    <source>
        <dbReference type="EMBL" id="PWH81339.1"/>
    </source>
</evidence>
<keyword evidence="1" id="KW-0812">Transmembrane</keyword>
<dbReference type="EMBL" id="QFRJ01000019">
    <property type="protein sequence ID" value="PWH81339.1"/>
    <property type="molecule type" value="Genomic_DNA"/>
</dbReference>